<proteinExistence type="predicted"/>
<dbReference type="EMBL" id="JABFAE010000004">
    <property type="protein sequence ID" value="MBA0826686.1"/>
    <property type="molecule type" value="Genomic_DNA"/>
</dbReference>
<protein>
    <submittedName>
        <fullName evidence="1">Uncharacterized protein</fullName>
    </submittedName>
</protein>
<name>A0A7J9IX27_9ROSI</name>
<reference evidence="1 2" key="1">
    <citation type="journal article" date="2019" name="Genome Biol. Evol.">
        <title>Insights into the evolution of the New World diploid cottons (Gossypium, subgenus Houzingenia) based on genome sequencing.</title>
        <authorList>
            <person name="Grover C.E."/>
            <person name="Arick M.A. 2nd"/>
            <person name="Thrash A."/>
            <person name="Conover J.L."/>
            <person name="Sanders W.S."/>
            <person name="Peterson D.G."/>
            <person name="Frelichowski J.E."/>
            <person name="Scheffler J.A."/>
            <person name="Scheffler B.E."/>
            <person name="Wendel J.F."/>
        </authorList>
    </citation>
    <scope>NUCLEOTIDE SEQUENCE [LARGE SCALE GENOMIC DNA]</scope>
    <source>
        <strain evidence="1">6</strain>
        <tissue evidence="1">Leaf</tissue>
    </source>
</reference>
<sequence length="30" mass="3527">MVHRFGLLLVRLGMFRLNMKAGMCIKLQIH</sequence>
<dbReference type="Proteomes" id="UP000593575">
    <property type="component" value="Unassembled WGS sequence"/>
</dbReference>
<dbReference type="AlphaFoldDB" id="A0A7J9IX27"/>
<comment type="caution">
    <text evidence="1">The sequence shown here is derived from an EMBL/GenBank/DDBJ whole genome shotgun (WGS) entry which is preliminary data.</text>
</comment>
<evidence type="ECO:0000313" key="1">
    <source>
        <dbReference type="EMBL" id="MBA0826686.1"/>
    </source>
</evidence>
<organism evidence="1 2">
    <name type="scientific">Gossypium armourianum</name>
    <dbReference type="NCBI Taxonomy" id="34283"/>
    <lineage>
        <taxon>Eukaryota</taxon>
        <taxon>Viridiplantae</taxon>
        <taxon>Streptophyta</taxon>
        <taxon>Embryophyta</taxon>
        <taxon>Tracheophyta</taxon>
        <taxon>Spermatophyta</taxon>
        <taxon>Magnoliopsida</taxon>
        <taxon>eudicotyledons</taxon>
        <taxon>Gunneridae</taxon>
        <taxon>Pentapetalae</taxon>
        <taxon>rosids</taxon>
        <taxon>malvids</taxon>
        <taxon>Malvales</taxon>
        <taxon>Malvaceae</taxon>
        <taxon>Malvoideae</taxon>
        <taxon>Gossypium</taxon>
    </lineage>
</organism>
<keyword evidence="2" id="KW-1185">Reference proteome</keyword>
<gene>
    <name evidence="1" type="ORF">Goarm_011512</name>
</gene>
<evidence type="ECO:0000313" key="2">
    <source>
        <dbReference type="Proteomes" id="UP000593575"/>
    </source>
</evidence>
<accession>A0A7J9IX27</accession>